<gene>
    <name evidence="1" type="ORF">OH806_16355</name>
</gene>
<evidence type="ECO:0000313" key="1">
    <source>
        <dbReference type="EMBL" id="MCW3162845.1"/>
    </source>
</evidence>
<keyword evidence="2" id="KW-1185">Reference proteome</keyword>
<dbReference type="RefSeq" id="WP_264744760.1">
    <property type="nucleotide sequence ID" value="NZ_JAPDHV010000011.1"/>
</dbReference>
<accession>A0ABT3HST5</accession>
<protein>
    <submittedName>
        <fullName evidence="1">Imm44 family immunity protein</fullName>
    </submittedName>
</protein>
<comment type="caution">
    <text evidence="1">The sequence shown here is derived from an EMBL/GenBank/DDBJ whole genome shotgun (WGS) entry which is preliminary data.</text>
</comment>
<dbReference type="EMBL" id="JAPDHV010000011">
    <property type="protein sequence ID" value="MCW3162845.1"/>
    <property type="molecule type" value="Genomic_DNA"/>
</dbReference>
<organism evidence="1 2">
    <name type="scientific">Chryseobacterium oryctis</name>
    <dbReference type="NCBI Taxonomy" id="2952618"/>
    <lineage>
        <taxon>Bacteria</taxon>
        <taxon>Pseudomonadati</taxon>
        <taxon>Bacteroidota</taxon>
        <taxon>Flavobacteriia</taxon>
        <taxon>Flavobacteriales</taxon>
        <taxon>Weeksellaceae</taxon>
        <taxon>Chryseobacterium group</taxon>
        <taxon>Chryseobacterium</taxon>
    </lineage>
</organism>
<name>A0ABT3HST5_9FLAO</name>
<dbReference type="InterPro" id="IPR029078">
    <property type="entry name" value="Imm44"/>
</dbReference>
<evidence type="ECO:0000313" key="2">
    <source>
        <dbReference type="Proteomes" id="UP001163719"/>
    </source>
</evidence>
<dbReference type="Pfam" id="PF15571">
    <property type="entry name" value="Imm44"/>
    <property type="match status" value="1"/>
</dbReference>
<reference evidence="1" key="1">
    <citation type="submission" date="2022-10" db="EMBL/GenBank/DDBJ databases">
        <title>Chryseobacterium babae sp. nov. isolated from the gut of the beetle Oryctes rhinoceros, and Chryseobacterium kimseyorum sp. nov., isolated from a stick insect rearing cage.</title>
        <authorList>
            <person name="Shelomi M."/>
            <person name="Han C.-J."/>
            <person name="Chen W.-M."/>
            <person name="Chen H.-K."/>
            <person name="Liaw S.-J."/>
            <person name="Muhle E."/>
            <person name="Clermont D."/>
        </authorList>
    </citation>
    <scope>NUCLEOTIDE SEQUENCE</scope>
    <source>
        <strain evidence="1">WLa1L2M3</strain>
    </source>
</reference>
<proteinExistence type="predicted"/>
<dbReference type="Proteomes" id="UP001163719">
    <property type="component" value="Unassembled WGS sequence"/>
</dbReference>
<sequence>MNFGLAITISREITNTNIITELSDDMERYLKNKNYGNDIKEVVIGIICVSQGFEQFYKPKKARYTKDKKIIKSEGFEYEIEKCLEYSIKLDFEEFQSSSEEERKKIISREILLSLDTLESIKKKIKDFNWEQFKQDLENYFNEKGLL</sequence>